<dbReference type="AlphaFoldDB" id="A0A2S7N0Z1"/>
<dbReference type="SUPFAM" id="SSF46955">
    <property type="entry name" value="Putative DNA-binding domain"/>
    <property type="match status" value="1"/>
</dbReference>
<dbReference type="Proteomes" id="UP000239663">
    <property type="component" value="Unassembled WGS sequence"/>
</dbReference>
<evidence type="ECO:0000256" key="1">
    <source>
        <dbReference type="SAM" id="MobiDB-lite"/>
    </source>
</evidence>
<reference evidence="3 4" key="1">
    <citation type="submission" date="2017-12" db="EMBL/GenBank/DDBJ databases">
        <title>Taxonomic description and draft genome of Pradoshia cofamensis Gen. nov., sp. nov., a thermotolerant bacillale isolated from anterior gut of earthworm Eisenia fetida.</title>
        <authorList>
            <person name="Saha T."/>
            <person name="Chakraborty R."/>
        </authorList>
    </citation>
    <scope>NUCLEOTIDE SEQUENCE [LARGE SCALE GENOMIC DNA]</scope>
    <source>
        <strain evidence="3 4">EAG3</strain>
    </source>
</reference>
<feature type="region of interest" description="Disordered" evidence="1">
    <location>
        <begin position="125"/>
        <end position="149"/>
    </location>
</feature>
<evidence type="ECO:0000259" key="2">
    <source>
        <dbReference type="Pfam" id="PF13411"/>
    </source>
</evidence>
<feature type="domain" description="HTH merR-type" evidence="2">
    <location>
        <begin position="1"/>
        <end position="48"/>
    </location>
</feature>
<accession>A0A2S7N0Z1</accession>
<dbReference type="EMBL" id="PKOZ01000003">
    <property type="protein sequence ID" value="PQD95683.1"/>
    <property type="molecule type" value="Genomic_DNA"/>
</dbReference>
<dbReference type="InterPro" id="IPR009061">
    <property type="entry name" value="DNA-bd_dom_put_sf"/>
</dbReference>
<dbReference type="Pfam" id="PF13411">
    <property type="entry name" value="MerR_1"/>
    <property type="match status" value="1"/>
</dbReference>
<dbReference type="InterPro" id="IPR000551">
    <property type="entry name" value="MerR-type_HTH_dom"/>
</dbReference>
<gene>
    <name evidence="3" type="ORF">CYL18_07265</name>
</gene>
<sequence length="161" mass="18745">MNTNDIANSLGVSSSTVKRWVKQLGIEPSRNAKGHFIYTQSEFDQLYTFHQDQLKQENPLTFLPPEKDEQVHKLEDKVQQLQLQLYKKADGVTSVQLLNHRREIEDLLEVVEKLEERIEQLEMQMNKSKKPPAKVEPISLDGPLTSKRKRKRKIMGMMFGL</sequence>
<dbReference type="Gene3D" id="1.10.1660.10">
    <property type="match status" value="1"/>
</dbReference>
<proteinExistence type="predicted"/>
<evidence type="ECO:0000313" key="3">
    <source>
        <dbReference type="EMBL" id="PQD95683.1"/>
    </source>
</evidence>
<evidence type="ECO:0000313" key="4">
    <source>
        <dbReference type="Proteomes" id="UP000239663"/>
    </source>
</evidence>
<dbReference type="OrthoDB" id="2991292at2"/>
<comment type="caution">
    <text evidence="3">The sequence shown here is derived from an EMBL/GenBank/DDBJ whole genome shotgun (WGS) entry which is preliminary data.</text>
</comment>
<protein>
    <recommendedName>
        <fullName evidence="2">HTH merR-type domain-containing protein</fullName>
    </recommendedName>
</protein>
<organism evidence="3 4">
    <name type="scientific">Pradoshia eiseniae</name>
    <dbReference type="NCBI Taxonomy" id="2064768"/>
    <lineage>
        <taxon>Bacteria</taxon>
        <taxon>Bacillati</taxon>
        <taxon>Bacillota</taxon>
        <taxon>Bacilli</taxon>
        <taxon>Bacillales</taxon>
        <taxon>Bacillaceae</taxon>
        <taxon>Pradoshia</taxon>
    </lineage>
</organism>
<name>A0A2S7N0Z1_9BACI</name>
<dbReference type="RefSeq" id="WP_104848830.1">
    <property type="nucleotide sequence ID" value="NZ_PKOZ01000003.1"/>
</dbReference>
<dbReference type="GO" id="GO:0006355">
    <property type="term" value="P:regulation of DNA-templated transcription"/>
    <property type="evidence" value="ECO:0007669"/>
    <property type="project" value="InterPro"/>
</dbReference>
<keyword evidence="4" id="KW-1185">Reference proteome</keyword>
<dbReference type="GO" id="GO:0003677">
    <property type="term" value="F:DNA binding"/>
    <property type="evidence" value="ECO:0007669"/>
    <property type="project" value="InterPro"/>
</dbReference>